<dbReference type="PROSITE" id="PS51585">
    <property type="entry name" value="SAM_MT_TPMT"/>
    <property type="match status" value="1"/>
</dbReference>
<dbReference type="Pfam" id="PF05724">
    <property type="entry name" value="TPMT"/>
    <property type="match status" value="1"/>
</dbReference>
<gene>
    <name evidence="9" type="ORF">FisN_1Hh391</name>
</gene>
<evidence type="ECO:0000313" key="10">
    <source>
        <dbReference type="Proteomes" id="UP000198406"/>
    </source>
</evidence>
<evidence type="ECO:0000256" key="3">
    <source>
        <dbReference type="ARBA" id="ARBA00008145"/>
    </source>
</evidence>
<dbReference type="InterPro" id="IPR029063">
    <property type="entry name" value="SAM-dependent_MTases_sf"/>
</dbReference>
<dbReference type="FunFam" id="3.40.50.150:FF:000101">
    <property type="entry name" value="Thiopurine S-methyltransferase"/>
    <property type="match status" value="1"/>
</dbReference>
<evidence type="ECO:0000256" key="8">
    <source>
        <dbReference type="ARBA" id="ARBA00022691"/>
    </source>
</evidence>
<dbReference type="PANTHER" id="PTHR10259:SF11">
    <property type="entry name" value="THIOPURINE S-METHYLTRANSFERASE"/>
    <property type="match status" value="1"/>
</dbReference>
<organism evidence="9 10">
    <name type="scientific">Fistulifera solaris</name>
    <name type="common">Oleaginous diatom</name>
    <dbReference type="NCBI Taxonomy" id="1519565"/>
    <lineage>
        <taxon>Eukaryota</taxon>
        <taxon>Sar</taxon>
        <taxon>Stramenopiles</taxon>
        <taxon>Ochrophyta</taxon>
        <taxon>Bacillariophyta</taxon>
        <taxon>Bacillariophyceae</taxon>
        <taxon>Bacillariophycidae</taxon>
        <taxon>Naviculales</taxon>
        <taxon>Naviculaceae</taxon>
        <taxon>Fistulifera</taxon>
    </lineage>
</organism>
<dbReference type="EC" id="2.1.1.67" evidence="4"/>
<dbReference type="OrthoDB" id="276151at2759"/>
<evidence type="ECO:0000256" key="1">
    <source>
        <dbReference type="ARBA" id="ARBA00000903"/>
    </source>
</evidence>
<proteinExistence type="inferred from homology"/>
<keyword evidence="10" id="KW-1185">Reference proteome</keyword>
<dbReference type="EMBL" id="BDSP01000224">
    <property type="protein sequence ID" value="GAX25436.1"/>
    <property type="molecule type" value="Genomic_DNA"/>
</dbReference>
<evidence type="ECO:0000256" key="7">
    <source>
        <dbReference type="ARBA" id="ARBA00022679"/>
    </source>
</evidence>
<evidence type="ECO:0000256" key="4">
    <source>
        <dbReference type="ARBA" id="ARBA00011905"/>
    </source>
</evidence>
<accession>A0A1Z5KGU7</accession>
<evidence type="ECO:0000256" key="6">
    <source>
        <dbReference type="ARBA" id="ARBA00022603"/>
    </source>
</evidence>
<comment type="caution">
    <text evidence="9">The sequence shown here is derived from an EMBL/GenBank/DDBJ whole genome shotgun (WGS) entry which is preliminary data.</text>
</comment>
<sequence>MQCYRTYRVLAPTAAAAAAFVLSKNTRSLRTQSEEVGALDSWKKRWDTGMTRWHQPDVYWALEKYGDDFIHKESRVLVPLCGKTVDLAYLTTKAKEVIGVEGVLQGVQEFMQENPNLQMEAVESKNGFDCFRGEKIWLLCGNFFHFGPVVAGKFDVVWDRAAMVAIKPSDREEYVQVLGSVLKPGGVLLLSGYIRPNSETTLGPPFTLNRDQVLHLFEHQPWIASVECIESVSDAFFNEAWYKRLILRWRFGGVVSEDIWVIRSKVQ</sequence>
<comment type="similarity">
    <text evidence="3">Belongs to the class I-like SAM-binding methyltransferase superfamily. TPMT family.</text>
</comment>
<dbReference type="AlphaFoldDB" id="A0A1Z5KGU7"/>
<keyword evidence="8" id="KW-0949">S-adenosyl-L-methionine</keyword>
<reference evidence="9 10" key="1">
    <citation type="journal article" date="2015" name="Plant Cell">
        <title>Oil accumulation by the oleaginous diatom Fistulifera solaris as revealed by the genome and transcriptome.</title>
        <authorList>
            <person name="Tanaka T."/>
            <person name="Maeda Y."/>
            <person name="Veluchamy A."/>
            <person name="Tanaka M."/>
            <person name="Abida H."/>
            <person name="Marechal E."/>
            <person name="Bowler C."/>
            <person name="Muto M."/>
            <person name="Sunaga Y."/>
            <person name="Tanaka M."/>
            <person name="Yoshino T."/>
            <person name="Taniguchi T."/>
            <person name="Fukuda Y."/>
            <person name="Nemoto M."/>
            <person name="Matsumoto M."/>
            <person name="Wong P.S."/>
            <person name="Aburatani S."/>
            <person name="Fujibuchi W."/>
        </authorList>
    </citation>
    <scope>NUCLEOTIDE SEQUENCE [LARGE SCALE GENOMIC DNA]</scope>
    <source>
        <strain evidence="9 10">JPCC DA0580</strain>
    </source>
</reference>
<evidence type="ECO:0000256" key="5">
    <source>
        <dbReference type="ARBA" id="ARBA00022490"/>
    </source>
</evidence>
<dbReference type="Proteomes" id="UP000198406">
    <property type="component" value="Unassembled WGS sequence"/>
</dbReference>
<keyword evidence="7 9" id="KW-0808">Transferase</keyword>
<dbReference type="PANTHER" id="PTHR10259">
    <property type="entry name" value="THIOPURINE S-METHYLTRANSFERASE"/>
    <property type="match status" value="1"/>
</dbReference>
<dbReference type="GO" id="GO:0005737">
    <property type="term" value="C:cytoplasm"/>
    <property type="evidence" value="ECO:0007669"/>
    <property type="project" value="UniProtKB-SubCell"/>
</dbReference>
<protein>
    <recommendedName>
        <fullName evidence="4">thiopurine S-methyltransferase</fullName>
        <ecNumber evidence="4">2.1.1.67</ecNumber>
    </recommendedName>
</protein>
<dbReference type="SUPFAM" id="SSF53335">
    <property type="entry name" value="S-adenosyl-L-methionine-dependent methyltransferases"/>
    <property type="match status" value="1"/>
</dbReference>
<dbReference type="InterPro" id="IPR008854">
    <property type="entry name" value="TPMT"/>
</dbReference>
<dbReference type="GO" id="GO:0008119">
    <property type="term" value="F:thiopurine S-methyltransferase activity"/>
    <property type="evidence" value="ECO:0007669"/>
    <property type="project" value="UniProtKB-EC"/>
</dbReference>
<comment type="catalytic activity">
    <reaction evidence="1">
        <text>S-adenosyl-L-methionine + a thiopurine = S-adenosyl-L-homocysteine + a thiopurine S-methylether.</text>
        <dbReference type="EC" id="2.1.1.67"/>
    </reaction>
</comment>
<dbReference type="InParanoid" id="A0A1Z5KGU7"/>
<name>A0A1Z5KGU7_FISSO</name>
<evidence type="ECO:0000256" key="2">
    <source>
        <dbReference type="ARBA" id="ARBA00004496"/>
    </source>
</evidence>
<dbReference type="GO" id="GO:0032259">
    <property type="term" value="P:methylation"/>
    <property type="evidence" value="ECO:0007669"/>
    <property type="project" value="UniProtKB-KW"/>
</dbReference>
<keyword evidence="5" id="KW-0963">Cytoplasm</keyword>
<evidence type="ECO:0000313" key="9">
    <source>
        <dbReference type="EMBL" id="GAX25436.1"/>
    </source>
</evidence>
<dbReference type="CDD" id="cd02440">
    <property type="entry name" value="AdoMet_MTases"/>
    <property type="match status" value="1"/>
</dbReference>
<keyword evidence="6 9" id="KW-0489">Methyltransferase</keyword>
<comment type="subcellular location">
    <subcellularLocation>
        <location evidence="2">Cytoplasm</location>
    </subcellularLocation>
</comment>
<dbReference type="Gene3D" id="3.40.50.150">
    <property type="entry name" value="Vaccinia Virus protein VP39"/>
    <property type="match status" value="1"/>
</dbReference>